<proteinExistence type="predicted"/>
<feature type="binding site" evidence="2">
    <location>
        <position position="64"/>
    </location>
    <ligand>
        <name>substrate</name>
    </ligand>
</feature>
<keyword evidence="5" id="KW-1185">Reference proteome</keyword>
<dbReference type="RefSeq" id="WP_149545560.1">
    <property type="nucleotide sequence ID" value="NZ_VTPS01000012.1"/>
</dbReference>
<feature type="binding site" evidence="2">
    <location>
        <position position="115"/>
    </location>
    <ligand>
        <name>substrate</name>
    </ligand>
</feature>
<dbReference type="Pfam" id="PF22636">
    <property type="entry name" value="FlK"/>
    <property type="match status" value="1"/>
</dbReference>
<dbReference type="Proteomes" id="UP000322976">
    <property type="component" value="Unassembled WGS sequence"/>
</dbReference>
<dbReference type="EMBL" id="VTPS01000012">
    <property type="protein sequence ID" value="TZE81582.1"/>
    <property type="molecule type" value="Genomic_DNA"/>
</dbReference>
<comment type="caution">
    <text evidence="4">The sequence shown here is derived from an EMBL/GenBank/DDBJ whole genome shotgun (WGS) entry which is preliminary data.</text>
</comment>
<dbReference type="PANTHER" id="PTHR36934">
    <property type="entry name" value="BLR0278 PROTEIN"/>
    <property type="match status" value="1"/>
</dbReference>
<dbReference type="PIRSF" id="PIRSF014972">
    <property type="entry name" value="FlK"/>
    <property type="match status" value="1"/>
</dbReference>
<sequence>MDLNNIKTGLEGTIETLVTDKDTADNYGSGAVKVLATPRVVALMENAAMAAVDMHLPVGYVTVGTKIDIQHLKATPVGMRVRVNAVLEEFSGHRLVFTVEAYDEKELIAKGIHERFIVELKTFLERCEAKKL</sequence>
<dbReference type="InterPro" id="IPR054485">
    <property type="entry name" value="FlK-like_dom"/>
</dbReference>
<dbReference type="PANTHER" id="PTHR36934:SF1">
    <property type="entry name" value="THIOESTERASE DOMAIN-CONTAINING PROTEIN"/>
    <property type="match status" value="1"/>
</dbReference>
<evidence type="ECO:0000313" key="4">
    <source>
        <dbReference type="EMBL" id="TZE81582.1"/>
    </source>
</evidence>
<accession>A0A5D8QAU1</accession>
<organism evidence="4 5">
    <name type="scientific">Calorimonas adulescens</name>
    <dbReference type="NCBI Taxonomy" id="2606906"/>
    <lineage>
        <taxon>Bacteria</taxon>
        <taxon>Bacillati</taxon>
        <taxon>Bacillota</taxon>
        <taxon>Clostridia</taxon>
        <taxon>Thermoanaerobacterales</taxon>
        <taxon>Thermoanaerobacteraceae</taxon>
        <taxon>Calorimonas</taxon>
    </lineage>
</organism>
<evidence type="ECO:0000256" key="1">
    <source>
        <dbReference type="PIRSR" id="PIRSR014972-1"/>
    </source>
</evidence>
<dbReference type="InterPro" id="IPR025540">
    <property type="entry name" value="FlK"/>
</dbReference>
<feature type="active site" evidence="1">
    <location>
        <position position="37"/>
    </location>
</feature>
<protein>
    <submittedName>
        <fullName evidence="4">Thioesterase</fullName>
    </submittedName>
</protein>
<evidence type="ECO:0000313" key="5">
    <source>
        <dbReference type="Proteomes" id="UP000322976"/>
    </source>
</evidence>
<dbReference type="SUPFAM" id="SSF54637">
    <property type="entry name" value="Thioesterase/thiol ester dehydrase-isomerase"/>
    <property type="match status" value="1"/>
</dbReference>
<dbReference type="Gene3D" id="3.10.129.10">
    <property type="entry name" value="Hotdog Thioesterase"/>
    <property type="match status" value="1"/>
</dbReference>
<dbReference type="InterPro" id="IPR029069">
    <property type="entry name" value="HotDog_dom_sf"/>
</dbReference>
<evidence type="ECO:0000256" key="2">
    <source>
        <dbReference type="PIRSR" id="PIRSR014972-2"/>
    </source>
</evidence>
<reference evidence="4 5" key="1">
    <citation type="submission" date="2019-08" db="EMBL/GenBank/DDBJ databases">
        <title>Calorimonas adulescens gen. nov., sp. nov., an anaerobic thermophilic bacterium from Sakhalin hot spring.</title>
        <authorList>
            <person name="Khomyakova M.A."/>
            <person name="Merkel A.Y."/>
            <person name="Novikov A."/>
            <person name="Bonch-Osmolovskaya E.A."/>
            <person name="Slobodkin A.I."/>
        </authorList>
    </citation>
    <scope>NUCLEOTIDE SEQUENCE [LARGE SCALE GENOMIC DNA]</scope>
    <source>
        <strain evidence="4 5">A05MB</strain>
    </source>
</reference>
<evidence type="ECO:0000259" key="3">
    <source>
        <dbReference type="Pfam" id="PF22636"/>
    </source>
</evidence>
<feature type="binding site" evidence="2">
    <location>
        <position position="64"/>
    </location>
    <ligand>
        <name>CoA</name>
        <dbReference type="ChEBI" id="CHEBI:57287"/>
    </ligand>
</feature>
<feature type="domain" description="Fluoroacetyl-CoA-specific thioesterase-like" evidence="3">
    <location>
        <begin position="18"/>
        <end position="119"/>
    </location>
</feature>
<feature type="active site" evidence="1">
    <location>
        <position position="71"/>
    </location>
</feature>
<dbReference type="AlphaFoldDB" id="A0A5D8QAU1"/>
<gene>
    <name evidence="4" type="ORF">FWJ32_08675</name>
</gene>
<name>A0A5D8QAU1_9THEO</name>
<feature type="active site" evidence="1">
    <location>
        <position position="45"/>
    </location>
</feature>